<dbReference type="InterPro" id="IPR050769">
    <property type="entry name" value="NAT_camello-type"/>
</dbReference>
<dbReference type="RefSeq" id="WP_106747914.1">
    <property type="nucleotide sequence ID" value="NZ_CP027668.1"/>
</dbReference>
<dbReference type="CDD" id="cd04301">
    <property type="entry name" value="NAT_SF"/>
    <property type="match status" value="1"/>
</dbReference>
<gene>
    <name evidence="4" type="ORF">C6569_05575</name>
</gene>
<name>A0A2S0N9F7_9HYPH</name>
<dbReference type="Gene3D" id="1.10.10.10">
    <property type="entry name" value="Winged helix-like DNA-binding domain superfamily/Winged helix DNA-binding domain"/>
    <property type="match status" value="1"/>
</dbReference>
<reference evidence="4 5" key="1">
    <citation type="submission" date="2018-03" db="EMBL/GenBank/DDBJ databases">
        <title>Genome sequencing of Phreatobacter sp.</title>
        <authorList>
            <person name="Kim S.-J."/>
            <person name="Heo J."/>
            <person name="Kwon S.-W."/>
        </authorList>
    </citation>
    <scope>NUCLEOTIDE SEQUENCE [LARGE SCALE GENOMIC DNA]</scope>
    <source>
        <strain evidence="4 5">S-12</strain>
    </source>
</reference>
<evidence type="ECO:0000259" key="3">
    <source>
        <dbReference type="PROSITE" id="PS51186"/>
    </source>
</evidence>
<dbReference type="Gene3D" id="3.40.630.30">
    <property type="match status" value="1"/>
</dbReference>
<protein>
    <submittedName>
        <fullName evidence="4">MarR family transcriptional regulator</fullName>
    </submittedName>
</protein>
<evidence type="ECO:0000313" key="4">
    <source>
        <dbReference type="EMBL" id="AVO44571.1"/>
    </source>
</evidence>
<dbReference type="EMBL" id="CP027668">
    <property type="protein sequence ID" value="AVO44571.1"/>
    <property type="molecule type" value="Genomic_DNA"/>
</dbReference>
<dbReference type="PANTHER" id="PTHR13947">
    <property type="entry name" value="GNAT FAMILY N-ACETYLTRANSFERASE"/>
    <property type="match status" value="1"/>
</dbReference>
<dbReference type="Pfam" id="PF00583">
    <property type="entry name" value="Acetyltransf_1"/>
    <property type="match status" value="1"/>
</dbReference>
<evidence type="ECO:0000256" key="1">
    <source>
        <dbReference type="ARBA" id="ARBA00022679"/>
    </source>
</evidence>
<dbReference type="PANTHER" id="PTHR13947:SF37">
    <property type="entry name" value="LD18367P"/>
    <property type="match status" value="1"/>
</dbReference>
<dbReference type="AlphaFoldDB" id="A0A2S0N9F7"/>
<dbReference type="SUPFAM" id="SSF46785">
    <property type="entry name" value="Winged helix' DNA-binding domain"/>
    <property type="match status" value="1"/>
</dbReference>
<accession>A0A2S0N9F7</accession>
<dbReference type="KEGG" id="phr:C6569_05575"/>
<dbReference type="InterPro" id="IPR036388">
    <property type="entry name" value="WH-like_DNA-bd_sf"/>
</dbReference>
<evidence type="ECO:0000313" key="5">
    <source>
        <dbReference type="Proteomes" id="UP000237889"/>
    </source>
</evidence>
<dbReference type="SUPFAM" id="SSF55729">
    <property type="entry name" value="Acyl-CoA N-acyltransferases (Nat)"/>
    <property type="match status" value="1"/>
</dbReference>
<feature type="domain" description="N-acetyltransferase" evidence="3">
    <location>
        <begin position="148"/>
        <end position="301"/>
    </location>
</feature>
<feature type="domain" description="HTH marR-type" evidence="2">
    <location>
        <begin position="1"/>
        <end position="139"/>
    </location>
</feature>
<dbReference type="GO" id="GO:0008080">
    <property type="term" value="F:N-acetyltransferase activity"/>
    <property type="evidence" value="ECO:0007669"/>
    <property type="project" value="InterPro"/>
</dbReference>
<dbReference type="PROSITE" id="PS51186">
    <property type="entry name" value="GNAT"/>
    <property type="match status" value="1"/>
</dbReference>
<dbReference type="OrthoDB" id="273614at2"/>
<sequence length="307" mass="33722">MTTELDAQIAAVRGFNRFYTRAIGLLGRYLGSSWSLTEARVLYELFTREGLTASDLCAELGLDAGYLSRMLRRFEADGLVSRQPAPEDARRSLISLTAAGREAFSPYDRASRAEVAAMLERLAPGERDRLVACMEAVRGLVAGEGAPLVVRRHRPGDMGAIISGQARIYTREYGWNDEFEALAAEIAAAFLKANDPARERAFIAERAGEVVGSVFCVDGGEGIAKLRMLYVDASQRGTGLGRRLVRDCIAFAKGAGYRGMTLWTNDILAAARRIYVDEGFVLQAEERHHSFGVDLVGQNWTLDFGRD</sequence>
<evidence type="ECO:0000259" key="2">
    <source>
        <dbReference type="PROSITE" id="PS50995"/>
    </source>
</evidence>
<dbReference type="GO" id="GO:0003700">
    <property type="term" value="F:DNA-binding transcription factor activity"/>
    <property type="evidence" value="ECO:0007669"/>
    <property type="project" value="InterPro"/>
</dbReference>
<dbReference type="Pfam" id="PF01047">
    <property type="entry name" value="MarR"/>
    <property type="match status" value="1"/>
</dbReference>
<dbReference type="InterPro" id="IPR000182">
    <property type="entry name" value="GNAT_dom"/>
</dbReference>
<organism evidence="4 5">
    <name type="scientific">Phreatobacter cathodiphilus</name>
    <dbReference type="NCBI Taxonomy" id="1868589"/>
    <lineage>
        <taxon>Bacteria</taxon>
        <taxon>Pseudomonadati</taxon>
        <taxon>Pseudomonadota</taxon>
        <taxon>Alphaproteobacteria</taxon>
        <taxon>Hyphomicrobiales</taxon>
        <taxon>Phreatobacteraceae</taxon>
        <taxon>Phreatobacter</taxon>
    </lineage>
</organism>
<keyword evidence="1" id="KW-0808">Transferase</keyword>
<keyword evidence="5" id="KW-1185">Reference proteome</keyword>
<dbReference type="Proteomes" id="UP000237889">
    <property type="component" value="Chromosome"/>
</dbReference>
<dbReference type="SMART" id="SM00347">
    <property type="entry name" value="HTH_MARR"/>
    <property type="match status" value="1"/>
</dbReference>
<dbReference type="PROSITE" id="PS50995">
    <property type="entry name" value="HTH_MARR_2"/>
    <property type="match status" value="1"/>
</dbReference>
<dbReference type="InterPro" id="IPR000835">
    <property type="entry name" value="HTH_MarR-typ"/>
</dbReference>
<proteinExistence type="predicted"/>
<dbReference type="InterPro" id="IPR036390">
    <property type="entry name" value="WH_DNA-bd_sf"/>
</dbReference>
<dbReference type="InterPro" id="IPR016181">
    <property type="entry name" value="Acyl_CoA_acyltransferase"/>
</dbReference>